<dbReference type="SUPFAM" id="SSF46785">
    <property type="entry name" value="Winged helix' DNA-binding domain"/>
    <property type="match status" value="1"/>
</dbReference>
<dbReference type="PANTHER" id="PTHR43537:SF24">
    <property type="entry name" value="GLUCONATE OPERON TRANSCRIPTIONAL REPRESSOR"/>
    <property type="match status" value="1"/>
</dbReference>
<dbReference type="Proteomes" id="UP000229095">
    <property type="component" value="Unassembled WGS sequence"/>
</dbReference>
<evidence type="ECO:0000256" key="3">
    <source>
        <dbReference type="ARBA" id="ARBA00023163"/>
    </source>
</evidence>
<evidence type="ECO:0000313" key="5">
    <source>
        <dbReference type="EMBL" id="PJM73339.1"/>
    </source>
</evidence>
<dbReference type="EMBL" id="PEBI01000002">
    <property type="protein sequence ID" value="PJM73339.1"/>
    <property type="molecule type" value="Genomic_DNA"/>
</dbReference>
<dbReference type="PANTHER" id="PTHR43537">
    <property type="entry name" value="TRANSCRIPTIONAL REGULATOR, GNTR FAMILY"/>
    <property type="match status" value="1"/>
</dbReference>
<dbReference type="InterPro" id="IPR036388">
    <property type="entry name" value="WH-like_DNA-bd_sf"/>
</dbReference>
<dbReference type="GO" id="GO:0003677">
    <property type="term" value="F:DNA binding"/>
    <property type="evidence" value="ECO:0007669"/>
    <property type="project" value="UniProtKB-KW"/>
</dbReference>
<proteinExistence type="predicted"/>
<evidence type="ECO:0000256" key="2">
    <source>
        <dbReference type="ARBA" id="ARBA00023125"/>
    </source>
</evidence>
<gene>
    <name evidence="5" type="ORF">CS006_04680</name>
</gene>
<keyword evidence="2" id="KW-0238">DNA-binding</keyword>
<dbReference type="GO" id="GO:0003700">
    <property type="term" value="F:DNA-binding transcription factor activity"/>
    <property type="evidence" value="ECO:0007669"/>
    <property type="project" value="InterPro"/>
</dbReference>
<dbReference type="InterPro" id="IPR000524">
    <property type="entry name" value="Tscrpt_reg_HTH_GntR"/>
</dbReference>
<feature type="domain" description="HTH gntR-type" evidence="4">
    <location>
        <begin position="3"/>
        <end position="70"/>
    </location>
</feature>
<dbReference type="InterPro" id="IPR011711">
    <property type="entry name" value="GntR_C"/>
</dbReference>
<dbReference type="Pfam" id="PF07729">
    <property type="entry name" value="FCD"/>
    <property type="match status" value="1"/>
</dbReference>
<dbReference type="SUPFAM" id="SSF48008">
    <property type="entry name" value="GntR ligand-binding domain-like"/>
    <property type="match status" value="1"/>
</dbReference>
<sequence length="219" mass="25626">MTRSKKDIAYEYLRQRIISCELKPGDYLDEQEVAQSLGISRTPVREAVNRLAEEKLLQLMPRKGVVVSQLSVKDAFDMLETRQMVEPEILRKAFPNLDRESVTRYRDYVVSKIESKDATTEEVSRDFDFELHMYFAERTGNSCLVDIMKMLMTQNQRVRAVMASIRSERVRDACREHLTILDAILAGDEEKAVEAMRLHQANAIEDFRHHYRTRQAFFM</sequence>
<organism evidence="5 6">
    <name type="scientific">Bifidobacterium primatium</name>
    <dbReference type="NCBI Taxonomy" id="2045438"/>
    <lineage>
        <taxon>Bacteria</taxon>
        <taxon>Bacillati</taxon>
        <taxon>Actinomycetota</taxon>
        <taxon>Actinomycetes</taxon>
        <taxon>Bifidobacteriales</taxon>
        <taxon>Bifidobacteriaceae</taxon>
        <taxon>Bifidobacterium</taxon>
    </lineage>
</organism>
<dbReference type="OrthoDB" id="9816161at2"/>
<accession>A0A2M9H969</accession>
<dbReference type="InterPro" id="IPR036390">
    <property type="entry name" value="WH_DNA-bd_sf"/>
</dbReference>
<protein>
    <recommendedName>
        <fullName evidence="4">HTH gntR-type domain-containing protein</fullName>
    </recommendedName>
</protein>
<dbReference type="AlphaFoldDB" id="A0A2M9H969"/>
<dbReference type="Gene3D" id="1.20.120.530">
    <property type="entry name" value="GntR ligand-binding domain-like"/>
    <property type="match status" value="1"/>
</dbReference>
<comment type="caution">
    <text evidence="5">The sequence shown here is derived from an EMBL/GenBank/DDBJ whole genome shotgun (WGS) entry which is preliminary data.</text>
</comment>
<dbReference type="InterPro" id="IPR008920">
    <property type="entry name" value="TF_FadR/GntR_C"/>
</dbReference>
<dbReference type="RefSeq" id="WP_100510629.1">
    <property type="nucleotide sequence ID" value="NZ_PEBI01000002.1"/>
</dbReference>
<keyword evidence="1" id="KW-0805">Transcription regulation</keyword>
<keyword evidence="6" id="KW-1185">Reference proteome</keyword>
<evidence type="ECO:0000313" key="6">
    <source>
        <dbReference type="Proteomes" id="UP000229095"/>
    </source>
</evidence>
<dbReference type="SMART" id="SM00895">
    <property type="entry name" value="FCD"/>
    <property type="match status" value="1"/>
</dbReference>
<reference evidence="5 6" key="1">
    <citation type="submission" date="2017-10" db="EMBL/GenBank/DDBJ databases">
        <title>Draft genome sequences of strains TRE 1, TRE 9, TRE H and TRI 7, isolated from tamarins, belonging to four potential novel Bifidobacterium species.</title>
        <authorList>
            <person name="Mattarelli P."/>
            <person name="Modesto M."/>
            <person name="Puglisi E."/>
            <person name="Morelli L."/>
            <person name="Spezio C."/>
            <person name="Bonetti A."/>
            <person name="Sandri C."/>
        </authorList>
    </citation>
    <scope>NUCLEOTIDE SEQUENCE [LARGE SCALE GENOMIC DNA]</scope>
    <source>
        <strain evidence="6">TRE1</strain>
    </source>
</reference>
<dbReference type="CDD" id="cd07377">
    <property type="entry name" value="WHTH_GntR"/>
    <property type="match status" value="1"/>
</dbReference>
<dbReference type="PROSITE" id="PS50949">
    <property type="entry name" value="HTH_GNTR"/>
    <property type="match status" value="1"/>
</dbReference>
<dbReference type="Pfam" id="PF00392">
    <property type="entry name" value="GntR"/>
    <property type="match status" value="1"/>
</dbReference>
<evidence type="ECO:0000259" key="4">
    <source>
        <dbReference type="PROSITE" id="PS50949"/>
    </source>
</evidence>
<name>A0A2M9H969_9BIFI</name>
<dbReference type="SMART" id="SM00345">
    <property type="entry name" value="HTH_GNTR"/>
    <property type="match status" value="1"/>
</dbReference>
<dbReference type="Gene3D" id="1.10.10.10">
    <property type="entry name" value="Winged helix-like DNA-binding domain superfamily/Winged helix DNA-binding domain"/>
    <property type="match status" value="1"/>
</dbReference>
<keyword evidence="3" id="KW-0804">Transcription</keyword>
<evidence type="ECO:0000256" key="1">
    <source>
        <dbReference type="ARBA" id="ARBA00023015"/>
    </source>
</evidence>